<gene>
    <name evidence="2" type="ORF">COLO4_01726</name>
</gene>
<dbReference type="Proteomes" id="UP000187203">
    <property type="component" value="Unassembled WGS sequence"/>
</dbReference>
<feature type="non-terminal residue" evidence="2">
    <location>
        <position position="1"/>
    </location>
</feature>
<keyword evidence="3" id="KW-1185">Reference proteome</keyword>
<dbReference type="EMBL" id="AWUE01004345">
    <property type="protein sequence ID" value="OMP13415.1"/>
    <property type="molecule type" value="Genomic_DNA"/>
</dbReference>
<reference evidence="3" key="1">
    <citation type="submission" date="2013-09" db="EMBL/GenBank/DDBJ databases">
        <title>Corchorus olitorius genome sequencing.</title>
        <authorList>
            <person name="Alam M."/>
            <person name="Haque M.S."/>
            <person name="Islam M.S."/>
            <person name="Emdad E.M."/>
            <person name="Islam M.M."/>
            <person name="Ahmed B."/>
            <person name="Halim A."/>
            <person name="Hossen Q.M.M."/>
            <person name="Hossain M.Z."/>
            <person name="Ahmed R."/>
            <person name="Khan M.M."/>
            <person name="Islam R."/>
            <person name="Rashid M.M."/>
            <person name="Khan S.A."/>
            <person name="Rahman M.S."/>
            <person name="Alam M."/>
            <person name="Yahiya A.S."/>
            <person name="Khan M.S."/>
            <person name="Azam M.S."/>
            <person name="Haque T."/>
            <person name="Lashkar M.Z.H."/>
            <person name="Akhand A.I."/>
            <person name="Morshed G."/>
            <person name="Roy S."/>
            <person name="Uddin K.S."/>
            <person name="Rabeya T."/>
            <person name="Hossain A.S."/>
            <person name="Chowdhury A."/>
            <person name="Snigdha A.R."/>
            <person name="Mortoza M.S."/>
            <person name="Matin S.A."/>
            <person name="Hoque S.M.E."/>
            <person name="Islam M.K."/>
            <person name="Roy D.K."/>
            <person name="Haider R."/>
            <person name="Moosa M.M."/>
            <person name="Elias S.M."/>
            <person name="Hasan A.M."/>
            <person name="Jahan S."/>
            <person name="Shafiuddin M."/>
            <person name="Mahmood N."/>
            <person name="Shommy N.S."/>
        </authorList>
    </citation>
    <scope>NUCLEOTIDE SEQUENCE [LARGE SCALE GENOMIC DNA]</scope>
    <source>
        <strain evidence="3">cv. O-4</strain>
    </source>
</reference>
<feature type="non-terminal residue" evidence="2">
    <location>
        <position position="124"/>
    </location>
</feature>
<protein>
    <submittedName>
        <fullName evidence="2">Uncharacterized protein</fullName>
    </submittedName>
</protein>
<feature type="region of interest" description="Disordered" evidence="1">
    <location>
        <begin position="59"/>
        <end position="124"/>
    </location>
</feature>
<organism evidence="2 3">
    <name type="scientific">Corchorus olitorius</name>
    <dbReference type="NCBI Taxonomy" id="93759"/>
    <lineage>
        <taxon>Eukaryota</taxon>
        <taxon>Viridiplantae</taxon>
        <taxon>Streptophyta</taxon>
        <taxon>Embryophyta</taxon>
        <taxon>Tracheophyta</taxon>
        <taxon>Spermatophyta</taxon>
        <taxon>Magnoliopsida</taxon>
        <taxon>eudicotyledons</taxon>
        <taxon>Gunneridae</taxon>
        <taxon>Pentapetalae</taxon>
        <taxon>rosids</taxon>
        <taxon>malvids</taxon>
        <taxon>Malvales</taxon>
        <taxon>Malvaceae</taxon>
        <taxon>Grewioideae</taxon>
        <taxon>Apeibeae</taxon>
        <taxon>Corchorus</taxon>
    </lineage>
</organism>
<accession>A0A1R3L240</accession>
<evidence type="ECO:0000256" key="1">
    <source>
        <dbReference type="SAM" id="MobiDB-lite"/>
    </source>
</evidence>
<evidence type="ECO:0000313" key="3">
    <source>
        <dbReference type="Proteomes" id="UP000187203"/>
    </source>
</evidence>
<feature type="compositionally biased region" description="Basic and acidic residues" evidence="1">
    <location>
        <begin position="114"/>
        <end position="124"/>
    </location>
</feature>
<evidence type="ECO:0000313" key="2">
    <source>
        <dbReference type="EMBL" id="OMP13415.1"/>
    </source>
</evidence>
<name>A0A1R3L240_9ROSI</name>
<dbReference type="AlphaFoldDB" id="A0A1R3L240"/>
<sequence>QGGGQGCGKKKAAVALHGEFVVVCLEAMKRGGQRQCRQSICRVHDAVYSVWPGPAPPYTRRHDPLAPRHLSGPAAVQWPARLAGTHRPGPPAGRLPLSPVRPRDFSAHCQHRVAQRDCRPDRQA</sequence>
<proteinExistence type="predicted"/>
<comment type="caution">
    <text evidence="2">The sequence shown here is derived from an EMBL/GenBank/DDBJ whole genome shotgun (WGS) entry which is preliminary data.</text>
</comment>